<dbReference type="EMBL" id="AWUE01011973">
    <property type="protein sequence ID" value="OMP10227.1"/>
    <property type="molecule type" value="Genomic_DNA"/>
</dbReference>
<comment type="caution">
    <text evidence="2">The sequence shown here is derived from an EMBL/GenBank/DDBJ whole genome shotgun (WGS) entry which is preliminary data.</text>
</comment>
<name>A0A1R3KT62_9ROSI</name>
<keyword evidence="3" id="KW-1185">Reference proteome</keyword>
<dbReference type="Proteomes" id="UP000187203">
    <property type="component" value="Unassembled WGS sequence"/>
</dbReference>
<protein>
    <submittedName>
        <fullName evidence="2">Uncharacterized protein</fullName>
    </submittedName>
</protein>
<feature type="region of interest" description="Disordered" evidence="1">
    <location>
        <begin position="1"/>
        <end position="32"/>
    </location>
</feature>
<proteinExistence type="predicted"/>
<feature type="compositionally biased region" description="Gly residues" evidence="1">
    <location>
        <begin position="15"/>
        <end position="26"/>
    </location>
</feature>
<dbReference type="AlphaFoldDB" id="A0A1R3KT62"/>
<reference evidence="3" key="1">
    <citation type="submission" date="2013-09" db="EMBL/GenBank/DDBJ databases">
        <title>Corchorus olitorius genome sequencing.</title>
        <authorList>
            <person name="Alam M."/>
            <person name="Haque M.S."/>
            <person name="Islam M.S."/>
            <person name="Emdad E.M."/>
            <person name="Islam M.M."/>
            <person name="Ahmed B."/>
            <person name="Halim A."/>
            <person name="Hossen Q.M.M."/>
            <person name="Hossain M.Z."/>
            <person name="Ahmed R."/>
            <person name="Khan M.M."/>
            <person name="Islam R."/>
            <person name="Rashid M.M."/>
            <person name="Khan S.A."/>
            <person name="Rahman M.S."/>
            <person name="Alam M."/>
            <person name="Yahiya A.S."/>
            <person name="Khan M.S."/>
            <person name="Azam M.S."/>
            <person name="Haque T."/>
            <person name="Lashkar M.Z.H."/>
            <person name="Akhand A.I."/>
            <person name="Morshed G."/>
            <person name="Roy S."/>
            <person name="Uddin K.S."/>
            <person name="Rabeya T."/>
            <person name="Hossain A.S."/>
            <person name="Chowdhury A."/>
            <person name="Snigdha A.R."/>
            <person name="Mortoza M.S."/>
            <person name="Matin S.A."/>
            <person name="Hoque S.M.E."/>
            <person name="Islam M.K."/>
            <person name="Roy D.K."/>
            <person name="Haider R."/>
            <person name="Moosa M.M."/>
            <person name="Elias S.M."/>
            <person name="Hasan A.M."/>
            <person name="Jahan S."/>
            <person name="Shafiuddin M."/>
            <person name="Mahmood N."/>
            <person name="Shommy N.S."/>
        </authorList>
    </citation>
    <scope>NUCLEOTIDE SEQUENCE [LARGE SCALE GENOMIC DNA]</scope>
    <source>
        <strain evidence="3">cv. O-4</strain>
    </source>
</reference>
<organism evidence="2 3">
    <name type="scientific">Corchorus olitorius</name>
    <dbReference type="NCBI Taxonomy" id="93759"/>
    <lineage>
        <taxon>Eukaryota</taxon>
        <taxon>Viridiplantae</taxon>
        <taxon>Streptophyta</taxon>
        <taxon>Embryophyta</taxon>
        <taxon>Tracheophyta</taxon>
        <taxon>Spermatophyta</taxon>
        <taxon>Magnoliopsida</taxon>
        <taxon>eudicotyledons</taxon>
        <taxon>Gunneridae</taxon>
        <taxon>Pentapetalae</taxon>
        <taxon>rosids</taxon>
        <taxon>malvids</taxon>
        <taxon>Malvales</taxon>
        <taxon>Malvaceae</taxon>
        <taxon>Grewioideae</taxon>
        <taxon>Apeibeae</taxon>
        <taxon>Corchorus</taxon>
    </lineage>
</organism>
<evidence type="ECO:0000256" key="1">
    <source>
        <dbReference type="SAM" id="MobiDB-lite"/>
    </source>
</evidence>
<accession>A0A1R3KT62</accession>
<sequence length="32" mass="3268">MAQVFGPFFPNDGGEIQGGNEDGNAGGLEDLD</sequence>
<evidence type="ECO:0000313" key="2">
    <source>
        <dbReference type="EMBL" id="OMP10227.1"/>
    </source>
</evidence>
<evidence type="ECO:0000313" key="3">
    <source>
        <dbReference type="Proteomes" id="UP000187203"/>
    </source>
</evidence>
<gene>
    <name evidence="2" type="ORF">COLO4_04703</name>
</gene>